<dbReference type="EMBL" id="GG745348">
    <property type="protein sequence ID" value="KNE65651.1"/>
    <property type="molecule type" value="Genomic_DNA"/>
</dbReference>
<name>A0A0L0ST25_ALLM3</name>
<dbReference type="SUPFAM" id="SSF82171">
    <property type="entry name" value="DPP6 N-terminal domain-like"/>
    <property type="match status" value="1"/>
</dbReference>
<feature type="region of interest" description="Disordered" evidence="1">
    <location>
        <begin position="1"/>
        <end position="36"/>
    </location>
</feature>
<dbReference type="OrthoDB" id="6021743at2759"/>
<evidence type="ECO:0000256" key="1">
    <source>
        <dbReference type="SAM" id="MobiDB-lite"/>
    </source>
</evidence>
<dbReference type="InterPro" id="IPR015943">
    <property type="entry name" value="WD40/YVTN_repeat-like_dom_sf"/>
</dbReference>
<reference evidence="2 3" key="1">
    <citation type="submission" date="2009-11" db="EMBL/GenBank/DDBJ databases">
        <title>Annotation of Allomyces macrogynus ATCC 38327.</title>
        <authorList>
            <consortium name="The Broad Institute Genome Sequencing Platform"/>
            <person name="Russ C."/>
            <person name="Cuomo C."/>
            <person name="Burger G."/>
            <person name="Gray M.W."/>
            <person name="Holland P.W.H."/>
            <person name="King N."/>
            <person name="Lang F.B.F."/>
            <person name="Roger A.J."/>
            <person name="Ruiz-Trillo I."/>
            <person name="Young S.K."/>
            <person name="Zeng Q."/>
            <person name="Gargeya S."/>
            <person name="Fitzgerald M."/>
            <person name="Haas B."/>
            <person name="Abouelleil A."/>
            <person name="Alvarado L."/>
            <person name="Arachchi H.M."/>
            <person name="Berlin A."/>
            <person name="Chapman S.B."/>
            <person name="Gearin G."/>
            <person name="Goldberg J."/>
            <person name="Griggs A."/>
            <person name="Gujja S."/>
            <person name="Hansen M."/>
            <person name="Heiman D."/>
            <person name="Howarth C."/>
            <person name="Larimer J."/>
            <person name="Lui A."/>
            <person name="MacDonald P.J.P."/>
            <person name="McCowen C."/>
            <person name="Montmayeur A."/>
            <person name="Murphy C."/>
            <person name="Neiman D."/>
            <person name="Pearson M."/>
            <person name="Priest M."/>
            <person name="Roberts A."/>
            <person name="Saif S."/>
            <person name="Shea T."/>
            <person name="Sisk P."/>
            <person name="Stolte C."/>
            <person name="Sykes S."/>
            <person name="Wortman J."/>
            <person name="Nusbaum C."/>
            <person name="Birren B."/>
        </authorList>
    </citation>
    <scope>NUCLEOTIDE SEQUENCE [LARGE SCALE GENOMIC DNA]</scope>
    <source>
        <strain evidence="2 3">ATCC 38327</strain>
    </source>
</reference>
<evidence type="ECO:0000313" key="3">
    <source>
        <dbReference type="Proteomes" id="UP000054350"/>
    </source>
</evidence>
<feature type="compositionally biased region" description="Low complexity" evidence="1">
    <location>
        <begin position="10"/>
        <end position="30"/>
    </location>
</feature>
<keyword evidence="3" id="KW-1185">Reference proteome</keyword>
<dbReference type="Proteomes" id="UP000054350">
    <property type="component" value="Unassembled WGS sequence"/>
</dbReference>
<dbReference type="AlphaFoldDB" id="A0A0L0ST25"/>
<sequence length="550" mass="57888">MPPLPRSRVSAASTPARSCAAPSAAPAGPHSRARGNVPDAPWVTSLAWSPASHWLAYALSTGAVGLVHVSLSPDSQQLSTHLVALVADADPRLVSTLTWVAPTVVAAAKGNAVFLWDVAAHTLRTVSVGPHGVIAALVPTADGTAVRVFTVAGNMYVVTLDGDVDHAEARATQRAFLARHGIYVPKGRQVTAQAAAAVAKAPRTSPASNGTPANGQGDEDDEEEEEEEDEDDEGVSVPSLTKKQARFYGACRSPNGIFTVVLYSIFPLNELYYRTDKSNTSFIDILPTTPVGDTDVEDAIFARLLHALQRGAGVPPTDAAAVPLGPGPWTIFWDLLAHVRHERRGRVPDMSSLARRLARVLDHWAIESAHAVQATHGVVPLFGRLRDFYTPMRWQAIVHRVLPAPTVLDLVHPAAEPPLPPPLAVHAAYLAEIPLFAVQDGYLAEIVRDLPPEALSVLTTVDDWPVMGAIVGAVALVGAGRAAFKGTLAALVAVLRRWQAQSATATALPGFGGHDIDAWVGAAAMAELATEPNAVLAAWTPAARGGTAEG</sequence>
<feature type="compositionally biased region" description="Acidic residues" evidence="1">
    <location>
        <begin position="217"/>
        <end position="234"/>
    </location>
</feature>
<dbReference type="VEuPathDB" id="FungiDB:AMAG_19191"/>
<organism evidence="2 3">
    <name type="scientific">Allomyces macrogynus (strain ATCC 38327)</name>
    <name type="common">Allomyces javanicus var. macrogynus</name>
    <dbReference type="NCBI Taxonomy" id="578462"/>
    <lineage>
        <taxon>Eukaryota</taxon>
        <taxon>Fungi</taxon>
        <taxon>Fungi incertae sedis</taxon>
        <taxon>Blastocladiomycota</taxon>
        <taxon>Blastocladiomycetes</taxon>
        <taxon>Blastocladiales</taxon>
        <taxon>Blastocladiaceae</taxon>
        <taxon>Allomyces</taxon>
    </lineage>
</organism>
<protein>
    <submittedName>
        <fullName evidence="2">Uncharacterized protein</fullName>
    </submittedName>
</protein>
<feature type="region of interest" description="Disordered" evidence="1">
    <location>
        <begin position="195"/>
        <end position="239"/>
    </location>
</feature>
<dbReference type="Gene3D" id="2.130.10.10">
    <property type="entry name" value="YVTN repeat-like/Quinoprotein amine dehydrogenase"/>
    <property type="match status" value="1"/>
</dbReference>
<feature type="compositionally biased region" description="Low complexity" evidence="1">
    <location>
        <begin position="195"/>
        <end position="207"/>
    </location>
</feature>
<accession>A0A0L0ST25</accession>
<proteinExistence type="predicted"/>
<reference evidence="3" key="2">
    <citation type="submission" date="2009-11" db="EMBL/GenBank/DDBJ databases">
        <title>The Genome Sequence of Allomyces macrogynus strain ATCC 38327.</title>
        <authorList>
            <consortium name="The Broad Institute Genome Sequencing Platform"/>
            <person name="Russ C."/>
            <person name="Cuomo C."/>
            <person name="Shea T."/>
            <person name="Young S.K."/>
            <person name="Zeng Q."/>
            <person name="Koehrsen M."/>
            <person name="Haas B."/>
            <person name="Borodovsky M."/>
            <person name="Guigo R."/>
            <person name="Alvarado L."/>
            <person name="Berlin A."/>
            <person name="Borenstein D."/>
            <person name="Chen Z."/>
            <person name="Engels R."/>
            <person name="Freedman E."/>
            <person name="Gellesch M."/>
            <person name="Goldberg J."/>
            <person name="Griggs A."/>
            <person name="Gujja S."/>
            <person name="Heiman D."/>
            <person name="Hepburn T."/>
            <person name="Howarth C."/>
            <person name="Jen D."/>
            <person name="Larson L."/>
            <person name="Lewis B."/>
            <person name="Mehta T."/>
            <person name="Park D."/>
            <person name="Pearson M."/>
            <person name="Roberts A."/>
            <person name="Saif S."/>
            <person name="Shenoy N."/>
            <person name="Sisk P."/>
            <person name="Stolte C."/>
            <person name="Sykes S."/>
            <person name="Walk T."/>
            <person name="White J."/>
            <person name="Yandava C."/>
            <person name="Burger G."/>
            <person name="Gray M.W."/>
            <person name="Holland P.W.H."/>
            <person name="King N."/>
            <person name="Lang F.B.F."/>
            <person name="Roger A.J."/>
            <person name="Ruiz-Trillo I."/>
            <person name="Lander E."/>
            <person name="Nusbaum C."/>
        </authorList>
    </citation>
    <scope>NUCLEOTIDE SEQUENCE [LARGE SCALE GENOMIC DNA]</scope>
    <source>
        <strain evidence="3">ATCC 38327</strain>
    </source>
</reference>
<evidence type="ECO:0000313" key="2">
    <source>
        <dbReference type="EMBL" id="KNE65651.1"/>
    </source>
</evidence>
<gene>
    <name evidence="2" type="ORF">AMAG_19191</name>
</gene>